<reference evidence="2" key="1">
    <citation type="submission" date="2015-12" db="EMBL/GenBank/DDBJ databases">
        <title>Gene expression during late stages of embryo sac development: a critical building block for successful pollen-pistil interactions.</title>
        <authorList>
            <person name="Liu Y."/>
            <person name="Joly V."/>
            <person name="Sabar M."/>
            <person name="Matton D.P."/>
        </authorList>
    </citation>
    <scope>NUCLEOTIDE SEQUENCE</scope>
</reference>
<organism evidence="2">
    <name type="scientific">Solanum chacoense</name>
    <name type="common">Chaco potato</name>
    <dbReference type="NCBI Taxonomy" id="4108"/>
    <lineage>
        <taxon>Eukaryota</taxon>
        <taxon>Viridiplantae</taxon>
        <taxon>Streptophyta</taxon>
        <taxon>Embryophyta</taxon>
        <taxon>Tracheophyta</taxon>
        <taxon>Spermatophyta</taxon>
        <taxon>Magnoliopsida</taxon>
        <taxon>eudicotyledons</taxon>
        <taxon>Gunneridae</taxon>
        <taxon>Pentapetalae</taxon>
        <taxon>asterids</taxon>
        <taxon>lamiids</taxon>
        <taxon>Solanales</taxon>
        <taxon>Solanaceae</taxon>
        <taxon>Solanoideae</taxon>
        <taxon>Solaneae</taxon>
        <taxon>Solanum</taxon>
    </lineage>
</organism>
<evidence type="ECO:0000256" key="1">
    <source>
        <dbReference type="SAM" id="Phobius"/>
    </source>
</evidence>
<sequence length="107" mass="12753">MLQFYYYCCFLYFGYLKYLLLSVLFFLQYFRHTSLLLHFYFIDKCSISHQDQLACTSTNLTGYLHLPPTKGTKLYQPRLQQMGRNHLILSLLGIKLETSKMMLNPLH</sequence>
<feature type="transmembrane region" description="Helical" evidence="1">
    <location>
        <begin position="12"/>
        <end position="30"/>
    </location>
</feature>
<name>A0A0V0HA98_SOLCH</name>
<accession>A0A0V0HA98</accession>
<keyword evidence="1" id="KW-1133">Transmembrane helix</keyword>
<evidence type="ECO:0000313" key="2">
    <source>
        <dbReference type="EMBL" id="JAP17018.1"/>
    </source>
</evidence>
<protein>
    <submittedName>
        <fullName evidence="2">Putative ovule protein</fullName>
    </submittedName>
</protein>
<keyword evidence="1" id="KW-0812">Transmembrane</keyword>
<dbReference type="AlphaFoldDB" id="A0A0V0HA98"/>
<keyword evidence="1" id="KW-0472">Membrane</keyword>
<dbReference type="EMBL" id="GEDG01023063">
    <property type="protein sequence ID" value="JAP17018.1"/>
    <property type="molecule type" value="Transcribed_RNA"/>
</dbReference>
<proteinExistence type="predicted"/>